<evidence type="ECO:0000313" key="3">
    <source>
        <dbReference type="Proteomes" id="UP000324897"/>
    </source>
</evidence>
<organism evidence="2 3">
    <name type="scientific">Eragrostis curvula</name>
    <name type="common">weeping love grass</name>
    <dbReference type="NCBI Taxonomy" id="38414"/>
    <lineage>
        <taxon>Eukaryota</taxon>
        <taxon>Viridiplantae</taxon>
        <taxon>Streptophyta</taxon>
        <taxon>Embryophyta</taxon>
        <taxon>Tracheophyta</taxon>
        <taxon>Spermatophyta</taxon>
        <taxon>Magnoliopsida</taxon>
        <taxon>Liliopsida</taxon>
        <taxon>Poales</taxon>
        <taxon>Poaceae</taxon>
        <taxon>PACMAD clade</taxon>
        <taxon>Chloridoideae</taxon>
        <taxon>Eragrostideae</taxon>
        <taxon>Eragrostidinae</taxon>
        <taxon>Eragrostis</taxon>
    </lineage>
</organism>
<feature type="region of interest" description="Disordered" evidence="1">
    <location>
        <begin position="14"/>
        <end position="43"/>
    </location>
</feature>
<name>A0A5J9UVM6_9POAL</name>
<evidence type="ECO:0000313" key="2">
    <source>
        <dbReference type="EMBL" id="TVU27080.1"/>
    </source>
</evidence>
<protein>
    <submittedName>
        <fullName evidence="2">Uncharacterized protein</fullName>
    </submittedName>
</protein>
<dbReference type="AlphaFoldDB" id="A0A5J9UVM6"/>
<proteinExistence type="predicted"/>
<feature type="non-terminal residue" evidence="2">
    <location>
        <position position="1"/>
    </location>
</feature>
<reference evidence="2 3" key="1">
    <citation type="journal article" date="2019" name="Sci. Rep.">
        <title>A high-quality genome of Eragrostis curvula grass provides insights into Poaceae evolution and supports new strategies to enhance forage quality.</title>
        <authorList>
            <person name="Carballo J."/>
            <person name="Santos B.A.C.M."/>
            <person name="Zappacosta D."/>
            <person name="Garbus I."/>
            <person name="Selva J.P."/>
            <person name="Gallo C.A."/>
            <person name="Diaz A."/>
            <person name="Albertini E."/>
            <person name="Caccamo M."/>
            <person name="Echenique V."/>
        </authorList>
    </citation>
    <scope>NUCLEOTIDE SEQUENCE [LARGE SCALE GENOMIC DNA]</scope>
    <source>
        <strain evidence="3">cv. Victoria</strain>
        <tissue evidence="2">Leaf</tissue>
    </source>
</reference>
<gene>
    <name evidence="2" type="ORF">EJB05_29659</name>
</gene>
<sequence>MPCRLPIELAVRSADQPGTEGRGGAAAVATAPRDLRGVDDESRDLLCPPLAAPSTARRPPCPTQDPRAAALHRIQHTDGRPRRAPPSRGRAMLLRGEGMRRRREGRGLAQPGLVLAAVRGGALRRRRGGRGKRRATAAEEAELLGRPHLQTCAGETCAPGCALIGKEMAYVQMKSIVASVLEEFVVDVVIGEDAGGGGVPEHVLSVTLRMKGGLPVQVRRGEGWRLELKVPSDQGIGFILSWLCFFSLTITIL</sequence>
<dbReference type="OrthoDB" id="1470350at2759"/>
<comment type="caution">
    <text evidence="2">The sequence shown here is derived from an EMBL/GenBank/DDBJ whole genome shotgun (WGS) entry which is preliminary data.</text>
</comment>
<dbReference type="EMBL" id="RWGY01000013">
    <property type="protein sequence ID" value="TVU27080.1"/>
    <property type="molecule type" value="Genomic_DNA"/>
</dbReference>
<feature type="compositionally biased region" description="Basic and acidic residues" evidence="1">
    <location>
        <begin position="33"/>
        <end position="43"/>
    </location>
</feature>
<accession>A0A5J9UVM6</accession>
<keyword evidence="3" id="KW-1185">Reference proteome</keyword>
<dbReference type="Proteomes" id="UP000324897">
    <property type="component" value="Chromosome 2"/>
</dbReference>
<evidence type="ECO:0000256" key="1">
    <source>
        <dbReference type="SAM" id="MobiDB-lite"/>
    </source>
</evidence>
<dbReference type="Gramene" id="TVU27080">
    <property type="protein sequence ID" value="TVU27080"/>
    <property type="gene ID" value="EJB05_29659"/>
</dbReference>